<organism evidence="2 3">
    <name type="scientific">Erysipelothrix inopinata</name>
    <dbReference type="NCBI Taxonomy" id="225084"/>
    <lineage>
        <taxon>Bacteria</taxon>
        <taxon>Bacillati</taxon>
        <taxon>Bacillota</taxon>
        <taxon>Erysipelotrichia</taxon>
        <taxon>Erysipelotrichales</taxon>
        <taxon>Erysipelotrichaceae</taxon>
        <taxon>Erysipelothrix</taxon>
    </lineage>
</organism>
<dbReference type="EMBL" id="CP060715">
    <property type="protein sequence ID" value="QNN59923.1"/>
    <property type="molecule type" value="Genomic_DNA"/>
</dbReference>
<dbReference type="PANTHER" id="PTHR30006">
    <property type="entry name" value="THIAMINE-BINDING PERIPLASMIC PROTEIN-RELATED"/>
    <property type="match status" value="1"/>
</dbReference>
<evidence type="ECO:0000313" key="2">
    <source>
        <dbReference type="EMBL" id="QNN59923.1"/>
    </source>
</evidence>
<sequence length="326" mass="37200">MKKTFIILMILSLVLLGFVSNKDQQTIIVYSSAEQFRNEELQKQLNEEFPELSVRVMYTPTAKAAAKIFVEKENTDADIILALETSYMNKIKDALAPIDGLSRIDYVDEFKPEVVDNQYVIWERQAGSFIINEDVLKKHNLPIPTSYEELLDPMYKDLIAMPDPNSSGTGYFFYKNLVNTMGEEEALAYFDKLSLNVKQFSESGSGPIKLLKQGEVGIGLALTFQAMNEINKGMPLSILFPEEGSPYSMTGTGIVKGRETNADVMRVFDYIINDFIKYDKEHFSPEQIMNNQVNSIKDYPTGFKYADMQGIDSIKEKERLLKLWKY</sequence>
<proteinExistence type="predicted"/>
<evidence type="ECO:0000313" key="3">
    <source>
        <dbReference type="Proteomes" id="UP000515928"/>
    </source>
</evidence>
<dbReference type="AlphaFoldDB" id="A0A7G9RWE8"/>
<dbReference type="Proteomes" id="UP000515928">
    <property type="component" value="Chromosome"/>
</dbReference>
<accession>A0A7G9RWE8</accession>
<dbReference type="GO" id="GO:0030975">
    <property type="term" value="F:thiamine binding"/>
    <property type="evidence" value="ECO:0007669"/>
    <property type="project" value="TreeGrafter"/>
</dbReference>
<reference evidence="2 3" key="1">
    <citation type="submission" date="2020-08" db="EMBL/GenBank/DDBJ databases">
        <title>Genome sequence of Erysipelothrix inopinata DSM 15511T.</title>
        <authorList>
            <person name="Hyun D.-W."/>
            <person name="Bae J.-W."/>
        </authorList>
    </citation>
    <scope>NUCLEOTIDE SEQUENCE [LARGE SCALE GENOMIC DNA]</scope>
    <source>
        <strain evidence="2 3">DSM 15511</strain>
    </source>
</reference>
<dbReference type="GO" id="GO:0015888">
    <property type="term" value="P:thiamine transport"/>
    <property type="evidence" value="ECO:0007669"/>
    <property type="project" value="TreeGrafter"/>
</dbReference>
<dbReference type="SUPFAM" id="SSF53850">
    <property type="entry name" value="Periplasmic binding protein-like II"/>
    <property type="match status" value="1"/>
</dbReference>
<dbReference type="KEGG" id="eio:H9L01_05915"/>
<dbReference type="PANTHER" id="PTHR30006:SF2">
    <property type="entry name" value="ABC TRANSPORTER SUBSTRATE-BINDING PROTEIN"/>
    <property type="match status" value="1"/>
</dbReference>
<keyword evidence="1" id="KW-0732">Signal</keyword>
<keyword evidence="3" id="KW-1185">Reference proteome</keyword>
<dbReference type="Gene3D" id="3.40.190.10">
    <property type="entry name" value="Periplasmic binding protein-like II"/>
    <property type="match status" value="2"/>
</dbReference>
<name>A0A7G9RWE8_9FIRM</name>
<dbReference type="GO" id="GO:0030976">
    <property type="term" value="F:thiamine pyrophosphate binding"/>
    <property type="evidence" value="ECO:0007669"/>
    <property type="project" value="TreeGrafter"/>
</dbReference>
<dbReference type="RefSeq" id="WP_187533057.1">
    <property type="nucleotide sequence ID" value="NZ_CBCSHU010000002.1"/>
</dbReference>
<dbReference type="GO" id="GO:0030288">
    <property type="term" value="C:outer membrane-bounded periplasmic space"/>
    <property type="evidence" value="ECO:0007669"/>
    <property type="project" value="TreeGrafter"/>
</dbReference>
<evidence type="ECO:0000256" key="1">
    <source>
        <dbReference type="ARBA" id="ARBA00022729"/>
    </source>
</evidence>
<protein>
    <submittedName>
        <fullName evidence="2">Extracellular solute-binding protein</fullName>
    </submittedName>
</protein>
<dbReference type="Pfam" id="PF13343">
    <property type="entry name" value="SBP_bac_6"/>
    <property type="match status" value="1"/>
</dbReference>
<gene>
    <name evidence="2" type="ORF">H9L01_05915</name>
</gene>